<keyword evidence="1" id="KW-0732">Signal</keyword>
<dbReference type="InterPro" id="IPR036907">
    <property type="entry name" value="5'-Nucleotdase_C_sf"/>
</dbReference>
<evidence type="ECO:0000259" key="2">
    <source>
        <dbReference type="Pfam" id="PF02872"/>
    </source>
</evidence>
<feature type="signal peptide" evidence="1">
    <location>
        <begin position="1"/>
        <end position="17"/>
    </location>
</feature>
<evidence type="ECO:0000313" key="4">
    <source>
        <dbReference type="Proteomes" id="UP001602013"/>
    </source>
</evidence>
<dbReference type="Proteomes" id="UP001602013">
    <property type="component" value="Unassembled WGS sequence"/>
</dbReference>
<proteinExistence type="predicted"/>
<dbReference type="EMBL" id="JBIASD010000079">
    <property type="protein sequence ID" value="MFF3672239.1"/>
    <property type="molecule type" value="Genomic_DNA"/>
</dbReference>
<dbReference type="Pfam" id="PF02872">
    <property type="entry name" value="5_nucleotid_C"/>
    <property type="match status" value="1"/>
</dbReference>
<feature type="chain" id="PRO_5045419979" evidence="1">
    <location>
        <begin position="18"/>
        <end position="318"/>
    </location>
</feature>
<comment type="caution">
    <text evidence="3">The sequence shown here is derived from an EMBL/GenBank/DDBJ whole genome shotgun (WGS) entry which is preliminary data.</text>
</comment>
<feature type="domain" description="5'-Nucleotidase C-terminal" evidence="2">
    <location>
        <begin position="167"/>
        <end position="295"/>
    </location>
</feature>
<dbReference type="InterPro" id="IPR008334">
    <property type="entry name" value="5'-Nucleotdase_C"/>
</dbReference>
<evidence type="ECO:0000313" key="3">
    <source>
        <dbReference type="EMBL" id="MFF3672239.1"/>
    </source>
</evidence>
<accession>A0ABW6T7Y9</accession>
<keyword evidence="4" id="KW-1185">Reference proteome</keyword>
<organism evidence="3 4">
    <name type="scientific">Microtetraspora malaysiensis</name>
    <dbReference type="NCBI Taxonomy" id="161358"/>
    <lineage>
        <taxon>Bacteria</taxon>
        <taxon>Bacillati</taxon>
        <taxon>Actinomycetota</taxon>
        <taxon>Actinomycetes</taxon>
        <taxon>Streptosporangiales</taxon>
        <taxon>Streptosporangiaceae</taxon>
        <taxon>Microtetraspora</taxon>
    </lineage>
</organism>
<name>A0ABW6T7Y9_9ACTN</name>
<dbReference type="SUPFAM" id="SSF55816">
    <property type="entry name" value="5'-nucleotidase (syn. UDP-sugar hydrolase), C-terminal domain"/>
    <property type="match status" value="1"/>
</dbReference>
<evidence type="ECO:0000256" key="1">
    <source>
        <dbReference type="SAM" id="SignalP"/>
    </source>
</evidence>
<sequence length="318" mass="33957">MVVIALASGTFVPAAYAAPKSWNTVSASTANADTPPEQGDDPTQNLVQKLTIHFERITASKCPLTFKIHGSFEGLPAGPQVIQYRLVGTEEWKTVNVPAHHRAVFTTVLETLDWEWDWETTAKTSVQIEIRQPNGLTSNTLYYFKCGSPGAEETFGATAENIGLTASGGPLVELVADAYLDSVQALSGAEVALVSRYGFRTDLNAGPVTYEELWNTRPAGLAVDVNAMTGAQLKKLLAYPNPSGWVLTPSASLRYTLEGGAVTEITLNGAPVTDTQVIKVAANYTLMGGWEGFPQWEGSTTVYRGGPDDTQGSGVVAI</sequence>
<protein>
    <submittedName>
        <fullName evidence="3">5'-nucleotidase C-terminal domain-containing protein</fullName>
    </submittedName>
</protein>
<dbReference type="Gene3D" id="3.90.780.10">
    <property type="entry name" value="5'-Nucleotidase, C-terminal domain"/>
    <property type="match status" value="1"/>
</dbReference>
<dbReference type="RefSeq" id="WP_387418401.1">
    <property type="nucleotide sequence ID" value="NZ_JBIASD010000079.1"/>
</dbReference>
<reference evidence="3 4" key="1">
    <citation type="submission" date="2024-10" db="EMBL/GenBank/DDBJ databases">
        <title>The Natural Products Discovery Center: Release of the First 8490 Sequenced Strains for Exploring Actinobacteria Biosynthetic Diversity.</title>
        <authorList>
            <person name="Kalkreuter E."/>
            <person name="Kautsar S.A."/>
            <person name="Yang D."/>
            <person name="Bader C.D."/>
            <person name="Teijaro C.N."/>
            <person name="Fluegel L."/>
            <person name="Davis C.M."/>
            <person name="Simpson J.R."/>
            <person name="Lauterbach L."/>
            <person name="Steele A.D."/>
            <person name="Gui C."/>
            <person name="Meng S."/>
            <person name="Li G."/>
            <person name="Viehrig K."/>
            <person name="Ye F."/>
            <person name="Su P."/>
            <person name="Kiefer A.F."/>
            <person name="Nichols A."/>
            <person name="Cepeda A.J."/>
            <person name="Yan W."/>
            <person name="Fan B."/>
            <person name="Jiang Y."/>
            <person name="Adhikari A."/>
            <person name="Zheng C.-J."/>
            <person name="Schuster L."/>
            <person name="Cowan T.M."/>
            <person name="Smanski M.J."/>
            <person name="Chevrette M.G."/>
            <person name="De Carvalho L.P.S."/>
            <person name="Shen B."/>
        </authorList>
    </citation>
    <scope>NUCLEOTIDE SEQUENCE [LARGE SCALE GENOMIC DNA]</scope>
    <source>
        <strain evidence="3 4">NPDC002173</strain>
    </source>
</reference>
<gene>
    <name evidence="3" type="ORF">ACFYXI_42825</name>
</gene>